<dbReference type="InterPro" id="IPR007624">
    <property type="entry name" value="RNA_pol_sigma70_r3"/>
</dbReference>
<keyword evidence="10" id="KW-1185">Reference proteome</keyword>
<keyword evidence="4" id="KW-0731">Sigma factor</keyword>
<evidence type="ECO:0000256" key="7">
    <source>
        <dbReference type="SAM" id="MobiDB-lite"/>
    </source>
</evidence>
<keyword evidence="3" id="KW-0805">Transcription regulation</keyword>
<dbReference type="InterPro" id="IPR001387">
    <property type="entry name" value="Cro/C1-type_HTH"/>
</dbReference>
<sequence>MSSSCSRVTSQRPSRPSSRCRTQVIASACAGSVSSKAVRDSTECSVPGVGETRHPTRRGFARTSGWNSARRPPNPWSDDVHETSAAPRGHGRAREQDLLRRYHEHGDFAARDAVVERTMPLVHHVARRYQNRGEQYDDLVQAGAVGLVKAVDRFDPSRGISFTSFAVPNIAGEIRRHFRDKGNTVRLPRDIQERAAALHKAGQELEGTLQRPPTTAELAEAAGMTMDQVLDTLVAQQRQDVQSLDREIGEDASGHDRHGETESGYARVEDLEALRGGMRALQERERRIVHLRFYDGLTQSEIAERIGISQMHVSRLLRQALQDMRRAMAEPQAPERLLREA</sequence>
<dbReference type="Proteomes" id="UP000240739">
    <property type="component" value="Unassembled WGS sequence"/>
</dbReference>
<keyword evidence="5" id="KW-0238">DNA-binding</keyword>
<dbReference type="InterPro" id="IPR014322">
    <property type="entry name" value="RNA_pol_sigma-B/F/G"/>
</dbReference>
<dbReference type="NCBIfam" id="TIGR02937">
    <property type="entry name" value="sigma70-ECF"/>
    <property type="match status" value="1"/>
</dbReference>
<comment type="similarity">
    <text evidence="1">Belongs to the sigma-70 factor family.</text>
</comment>
<comment type="caution">
    <text evidence="9">The sequence shown here is derived from an EMBL/GenBank/DDBJ whole genome shotgun (WGS) entry which is preliminary data.</text>
</comment>
<protein>
    <submittedName>
        <fullName evidence="9">B/F/G family RNA polymerase sigma-70 factor</fullName>
    </submittedName>
</protein>
<evidence type="ECO:0000256" key="6">
    <source>
        <dbReference type="ARBA" id="ARBA00023163"/>
    </source>
</evidence>
<dbReference type="NCBIfam" id="TIGR02980">
    <property type="entry name" value="SigBFG"/>
    <property type="match status" value="1"/>
</dbReference>
<dbReference type="PROSITE" id="PS50943">
    <property type="entry name" value="HTH_CROC1"/>
    <property type="match status" value="1"/>
</dbReference>
<dbReference type="EMBL" id="PYYB01000001">
    <property type="protein sequence ID" value="PTL59995.1"/>
    <property type="molecule type" value="Genomic_DNA"/>
</dbReference>
<evidence type="ECO:0000313" key="10">
    <source>
        <dbReference type="Proteomes" id="UP000240739"/>
    </source>
</evidence>
<dbReference type="PROSITE" id="PS00715">
    <property type="entry name" value="SIGMA70_1"/>
    <property type="match status" value="1"/>
</dbReference>
<dbReference type="GO" id="GO:0003677">
    <property type="term" value="F:DNA binding"/>
    <property type="evidence" value="ECO:0007669"/>
    <property type="project" value="UniProtKB-KW"/>
</dbReference>
<organism evidence="9 10">
    <name type="scientific">Paraconexibacter algicola</name>
    <dbReference type="NCBI Taxonomy" id="2133960"/>
    <lineage>
        <taxon>Bacteria</taxon>
        <taxon>Bacillati</taxon>
        <taxon>Actinomycetota</taxon>
        <taxon>Thermoleophilia</taxon>
        <taxon>Solirubrobacterales</taxon>
        <taxon>Paraconexibacteraceae</taxon>
        <taxon>Paraconexibacter</taxon>
    </lineage>
</organism>
<dbReference type="PRINTS" id="PR00046">
    <property type="entry name" value="SIGMA70FCT"/>
</dbReference>
<evidence type="ECO:0000256" key="5">
    <source>
        <dbReference type="ARBA" id="ARBA00023125"/>
    </source>
</evidence>
<name>A0A2T4ULA3_9ACTN</name>
<dbReference type="InterPro" id="IPR007627">
    <property type="entry name" value="RNA_pol_sigma70_r2"/>
</dbReference>
<evidence type="ECO:0000313" key="9">
    <source>
        <dbReference type="EMBL" id="PTL59995.1"/>
    </source>
</evidence>
<feature type="domain" description="HTH cro/C1-type" evidence="8">
    <location>
        <begin position="296"/>
        <end position="318"/>
    </location>
</feature>
<dbReference type="SUPFAM" id="SSF88946">
    <property type="entry name" value="Sigma2 domain of RNA polymerase sigma factors"/>
    <property type="match status" value="1"/>
</dbReference>
<evidence type="ECO:0000259" key="8">
    <source>
        <dbReference type="PROSITE" id="PS50943"/>
    </source>
</evidence>
<dbReference type="Gene3D" id="1.20.120.1810">
    <property type="match status" value="1"/>
</dbReference>
<dbReference type="GO" id="GO:0006352">
    <property type="term" value="P:DNA-templated transcription initiation"/>
    <property type="evidence" value="ECO:0007669"/>
    <property type="project" value="InterPro"/>
</dbReference>
<evidence type="ECO:0000256" key="3">
    <source>
        <dbReference type="ARBA" id="ARBA00023015"/>
    </source>
</evidence>
<dbReference type="CDD" id="cd06171">
    <property type="entry name" value="Sigma70_r4"/>
    <property type="match status" value="1"/>
</dbReference>
<dbReference type="SUPFAM" id="SSF88659">
    <property type="entry name" value="Sigma3 and sigma4 domains of RNA polymerase sigma factors"/>
    <property type="match status" value="2"/>
</dbReference>
<dbReference type="InterPro" id="IPR013324">
    <property type="entry name" value="RNA_pol_sigma_r3/r4-like"/>
</dbReference>
<dbReference type="Gene3D" id="1.10.10.10">
    <property type="entry name" value="Winged helix-like DNA-binding domain superfamily/Winged helix DNA-binding domain"/>
    <property type="match status" value="2"/>
</dbReference>
<evidence type="ECO:0000256" key="2">
    <source>
        <dbReference type="ARBA" id="ARBA00022969"/>
    </source>
</evidence>
<proteinExistence type="inferred from homology"/>
<dbReference type="InterPro" id="IPR036388">
    <property type="entry name" value="WH-like_DNA-bd_sf"/>
</dbReference>
<keyword evidence="2" id="KW-0749">Sporulation</keyword>
<keyword evidence="6" id="KW-0804">Transcription</keyword>
<feature type="region of interest" description="Disordered" evidence="7">
    <location>
        <begin position="55"/>
        <end position="93"/>
    </location>
</feature>
<dbReference type="PANTHER" id="PTHR30385">
    <property type="entry name" value="SIGMA FACTOR F FLAGELLAR"/>
    <property type="match status" value="1"/>
</dbReference>
<dbReference type="InterPro" id="IPR000943">
    <property type="entry name" value="RNA_pol_sigma70"/>
</dbReference>
<evidence type="ECO:0000256" key="1">
    <source>
        <dbReference type="ARBA" id="ARBA00007788"/>
    </source>
</evidence>
<dbReference type="PANTHER" id="PTHR30385:SF4">
    <property type="entry name" value="RNA POLYMERASE SIGMA-E FACTOR"/>
    <property type="match status" value="1"/>
</dbReference>
<dbReference type="InterPro" id="IPR007630">
    <property type="entry name" value="RNA_pol_sigma70_r4"/>
</dbReference>
<reference evidence="9 10" key="1">
    <citation type="submission" date="2018-03" db="EMBL/GenBank/DDBJ databases">
        <title>Aquarubrobacter algicola gen. nov., sp. nov., a novel actinobacterium isolated from shallow eutrophic lake during the end of cyanobacterial harmful algal blooms.</title>
        <authorList>
            <person name="Chun S.J."/>
        </authorList>
    </citation>
    <scope>NUCLEOTIDE SEQUENCE [LARGE SCALE GENOMIC DNA]</scope>
    <source>
        <strain evidence="9 10">Seoho-28</strain>
    </source>
</reference>
<dbReference type="InterPro" id="IPR013325">
    <property type="entry name" value="RNA_pol_sigma_r2"/>
</dbReference>
<dbReference type="Pfam" id="PF04545">
    <property type="entry name" value="Sigma70_r4"/>
    <property type="match status" value="1"/>
</dbReference>
<dbReference type="Pfam" id="PF04539">
    <property type="entry name" value="Sigma70_r3"/>
    <property type="match status" value="1"/>
</dbReference>
<dbReference type="InterPro" id="IPR014284">
    <property type="entry name" value="RNA_pol_sigma-70_dom"/>
</dbReference>
<dbReference type="Pfam" id="PF04542">
    <property type="entry name" value="Sigma70_r2"/>
    <property type="match status" value="1"/>
</dbReference>
<accession>A0A2T4ULA3</accession>
<gene>
    <name evidence="9" type="ORF">C7Y72_10220</name>
</gene>
<dbReference type="AlphaFoldDB" id="A0A2T4ULA3"/>
<feature type="region of interest" description="Disordered" evidence="7">
    <location>
        <begin position="1"/>
        <end position="22"/>
    </location>
</feature>
<dbReference type="GO" id="GO:0030435">
    <property type="term" value="P:sporulation resulting in formation of a cellular spore"/>
    <property type="evidence" value="ECO:0007669"/>
    <property type="project" value="UniProtKB-KW"/>
</dbReference>
<evidence type="ECO:0000256" key="4">
    <source>
        <dbReference type="ARBA" id="ARBA00023082"/>
    </source>
</evidence>
<dbReference type="GO" id="GO:0016987">
    <property type="term" value="F:sigma factor activity"/>
    <property type="evidence" value="ECO:0007669"/>
    <property type="project" value="UniProtKB-KW"/>
</dbReference>
<dbReference type="OrthoDB" id="9804285at2"/>